<evidence type="ECO:0000313" key="1">
    <source>
        <dbReference type="EMBL" id="GAA0479731.1"/>
    </source>
</evidence>
<accession>A0ABN1ALW0</accession>
<sequence>MSVTICSLLWDANRHGAGTQKISYGSDGYHLVRFPYGETDENYDPWRMHDPANGGGSASAFPDARSGLIWPSHDGWGVLSAMVFWAADARPNEYRARFVRDPLGTGSGYDSTATTDTWKTGGGQYKTYMWQIFVHPGTPLGLKISARGTGDTKIPVPITHAQFKLAIHTDVKRP</sequence>
<protein>
    <submittedName>
        <fullName evidence="1">Uncharacterized protein</fullName>
    </submittedName>
</protein>
<proteinExistence type="predicted"/>
<dbReference type="RefSeq" id="WP_346097496.1">
    <property type="nucleotide sequence ID" value="NZ_BAAABY010000034.1"/>
</dbReference>
<evidence type="ECO:0000313" key="2">
    <source>
        <dbReference type="Proteomes" id="UP001500909"/>
    </source>
</evidence>
<comment type="caution">
    <text evidence="1">The sequence shown here is derived from an EMBL/GenBank/DDBJ whole genome shotgun (WGS) entry which is preliminary data.</text>
</comment>
<dbReference type="Proteomes" id="UP001500909">
    <property type="component" value="Unassembled WGS sequence"/>
</dbReference>
<name>A0ABN1ALW0_9ACTN</name>
<keyword evidence="2" id="KW-1185">Reference proteome</keyword>
<reference evidence="1 2" key="1">
    <citation type="journal article" date="2019" name="Int. J. Syst. Evol. Microbiol.">
        <title>The Global Catalogue of Microorganisms (GCM) 10K type strain sequencing project: providing services to taxonomists for standard genome sequencing and annotation.</title>
        <authorList>
            <consortium name="The Broad Institute Genomics Platform"/>
            <consortium name="The Broad Institute Genome Sequencing Center for Infectious Disease"/>
            <person name="Wu L."/>
            <person name="Ma J."/>
        </authorList>
    </citation>
    <scope>NUCLEOTIDE SEQUENCE [LARGE SCALE GENOMIC DNA]</scope>
    <source>
        <strain evidence="1 2">JCM 4805</strain>
    </source>
</reference>
<organism evidence="1 2">
    <name type="scientific">Streptomyces olivaceiscleroticus</name>
    <dbReference type="NCBI Taxonomy" id="68245"/>
    <lineage>
        <taxon>Bacteria</taxon>
        <taxon>Bacillati</taxon>
        <taxon>Actinomycetota</taxon>
        <taxon>Actinomycetes</taxon>
        <taxon>Kitasatosporales</taxon>
        <taxon>Streptomycetaceae</taxon>
        <taxon>Streptomyces</taxon>
    </lineage>
</organism>
<dbReference type="EMBL" id="BAAABY010000034">
    <property type="protein sequence ID" value="GAA0479731.1"/>
    <property type="molecule type" value="Genomic_DNA"/>
</dbReference>
<gene>
    <name evidence="1" type="ORF">GCM10010361_50600</name>
</gene>